<proteinExistence type="predicted"/>
<evidence type="ECO:0000259" key="1">
    <source>
        <dbReference type="Pfam" id="PF13349"/>
    </source>
</evidence>
<organism evidence="2 3">
    <name type="scientific">Actinopolyspora mortivallis</name>
    <dbReference type="NCBI Taxonomy" id="33906"/>
    <lineage>
        <taxon>Bacteria</taxon>
        <taxon>Bacillati</taxon>
        <taxon>Actinomycetota</taxon>
        <taxon>Actinomycetes</taxon>
        <taxon>Actinopolysporales</taxon>
        <taxon>Actinopolysporaceae</taxon>
        <taxon>Actinopolyspora</taxon>
    </lineage>
</organism>
<evidence type="ECO:0000313" key="3">
    <source>
        <dbReference type="Proteomes" id="UP000239352"/>
    </source>
</evidence>
<dbReference type="Proteomes" id="UP000239352">
    <property type="component" value="Unassembled WGS sequence"/>
</dbReference>
<comment type="caution">
    <text evidence="2">The sequence shown here is derived from an EMBL/GenBank/DDBJ whole genome shotgun (WGS) entry which is preliminary data.</text>
</comment>
<keyword evidence="3" id="KW-1185">Reference proteome</keyword>
<accession>A0A2T0GSP2</accession>
<dbReference type="InParanoid" id="A0A2T0GSP2"/>
<dbReference type="AlphaFoldDB" id="A0A2T0GSP2"/>
<dbReference type="InterPro" id="IPR025164">
    <property type="entry name" value="Toastrack_DUF4097"/>
</dbReference>
<evidence type="ECO:0000313" key="2">
    <source>
        <dbReference type="EMBL" id="PRW62125.1"/>
    </source>
</evidence>
<dbReference type="EMBL" id="PVSR01000041">
    <property type="protein sequence ID" value="PRW62125.1"/>
    <property type="molecule type" value="Genomic_DNA"/>
</dbReference>
<feature type="domain" description="DUF4097" evidence="1">
    <location>
        <begin position="102"/>
        <end position="196"/>
    </location>
</feature>
<protein>
    <recommendedName>
        <fullName evidence="1">DUF4097 domain-containing protein</fullName>
    </recommendedName>
</protein>
<gene>
    <name evidence="2" type="ORF">CEP50_17190</name>
</gene>
<name>A0A2T0GSP2_ACTMO</name>
<dbReference type="Pfam" id="PF13349">
    <property type="entry name" value="DUF4097"/>
    <property type="match status" value="1"/>
</dbReference>
<reference evidence="2 3" key="1">
    <citation type="submission" date="2018-03" db="EMBL/GenBank/DDBJ databases">
        <title>Actinopolyspora mortivallis from Sahara, screening for active biomolecules.</title>
        <authorList>
            <person name="Selama O."/>
            <person name="Wellington E.M.H."/>
            <person name="Hacene H."/>
        </authorList>
    </citation>
    <scope>NUCLEOTIDE SEQUENCE [LARGE SCALE GENOMIC DNA]</scope>
    <source>
        <strain evidence="2 3">M5A</strain>
    </source>
</reference>
<sequence length="218" mass="22826">MCDRSGAVLLDLRLAAGSVEVTVEDREHAEAVLRLRVPEPPAQSVGVRQVVADTVTSTVVVNGRVVSGGGATVARGRGEVVATARLPRDSSLASETISAWVTARGPLERAEITTVSGDVDVHQAQRVELISTSGDALLVEADDVVATTVSGDLRIDHTRTAWVTSGSGNVWLLAHAPHQPATVWARTVSGDIRVLATETTGPLDCRVGSVSGDVRERV</sequence>